<name>A0A2M7TKS0_UNCKA</name>
<evidence type="ECO:0000313" key="1">
    <source>
        <dbReference type="EMBL" id="PIZ47386.1"/>
    </source>
</evidence>
<dbReference type="AlphaFoldDB" id="A0A2M7TKS0"/>
<dbReference type="Proteomes" id="UP000228920">
    <property type="component" value="Unassembled WGS sequence"/>
</dbReference>
<sequence>MKTNKTKALKTFVELFDIILTGNKDNSRIAARKVRKLIYSLWKPAYKKYKYVNFLPACPYKSIQMALSAVSRLVIYLQYPRFSVQYRTELPKHRMFSLLL</sequence>
<comment type="caution">
    <text evidence="1">The sequence shown here is derived from an EMBL/GenBank/DDBJ whole genome shotgun (WGS) entry which is preliminary data.</text>
</comment>
<reference evidence="2" key="1">
    <citation type="submission" date="2017-09" db="EMBL/GenBank/DDBJ databases">
        <title>Depth-based differentiation of microbial function through sediment-hosted aquifers and enrichment of novel symbionts in the deep terrestrial subsurface.</title>
        <authorList>
            <person name="Probst A.J."/>
            <person name="Ladd B."/>
            <person name="Jarett J.K."/>
            <person name="Geller-Mcgrath D.E."/>
            <person name="Sieber C.M.K."/>
            <person name="Emerson J.B."/>
            <person name="Anantharaman K."/>
            <person name="Thomas B.C."/>
            <person name="Malmstrom R."/>
            <person name="Stieglmeier M."/>
            <person name="Klingl A."/>
            <person name="Woyke T."/>
            <person name="Ryan C.M."/>
            <person name="Banfield J.F."/>
        </authorList>
    </citation>
    <scope>NUCLEOTIDE SEQUENCE [LARGE SCALE GENOMIC DNA]</scope>
</reference>
<dbReference type="EMBL" id="PFNL01000051">
    <property type="protein sequence ID" value="PIZ47386.1"/>
    <property type="molecule type" value="Genomic_DNA"/>
</dbReference>
<gene>
    <name evidence="1" type="ORF">COY32_01750</name>
</gene>
<accession>A0A2M7TKS0</accession>
<evidence type="ECO:0000313" key="2">
    <source>
        <dbReference type="Proteomes" id="UP000228920"/>
    </source>
</evidence>
<protein>
    <submittedName>
        <fullName evidence="1">Uncharacterized protein</fullName>
    </submittedName>
</protein>
<organism evidence="1 2">
    <name type="scientific">candidate division WWE3 bacterium CG_4_10_14_0_2_um_filter_41_14</name>
    <dbReference type="NCBI Taxonomy" id="1975072"/>
    <lineage>
        <taxon>Bacteria</taxon>
        <taxon>Katanobacteria</taxon>
    </lineage>
</organism>
<proteinExistence type="predicted"/>